<keyword evidence="1" id="KW-1133">Transmembrane helix</keyword>
<comment type="caution">
    <text evidence="2">The sequence shown here is derived from an EMBL/GenBank/DDBJ whole genome shotgun (WGS) entry which is preliminary data.</text>
</comment>
<organism evidence="2 3">
    <name type="scientific">Lates japonicus</name>
    <name type="common">Japanese lates</name>
    <dbReference type="NCBI Taxonomy" id="270547"/>
    <lineage>
        <taxon>Eukaryota</taxon>
        <taxon>Metazoa</taxon>
        <taxon>Chordata</taxon>
        <taxon>Craniata</taxon>
        <taxon>Vertebrata</taxon>
        <taxon>Euteleostomi</taxon>
        <taxon>Actinopterygii</taxon>
        <taxon>Neopterygii</taxon>
        <taxon>Teleostei</taxon>
        <taxon>Neoteleostei</taxon>
        <taxon>Acanthomorphata</taxon>
        <taxon>Carangaria</taxon>
        <taxon>Carangaria incertae sedis</taxon>
        <taxon>Centropomidae</taxon>
        <taxon>Lates</taxon>
    </lineage>
</organism>
<keyword evidence="1" id="KW-0472">Membrane</keyword>
<protein>
    <submittedName>
        <fullName evidence="2">LHFPL tetraspan subfamily member 3 protein</fullName>
    </submittedName>
</protein>
<keyword evidence="1" id="KW-0812">Transmembrane</keyword>
<sequence>MILDQPHQCHHLQKLRVYQTNYVLLIVRLWAIFTILFGIINVTMPTAPGLGCGYAADSYFMPAVHRDGLFPETWPARVTSLGYRYPPVDKAASFFIRNVSMMLVVTCIGLTVYYIYFSSTVLVATDDIR</sequence>
<dbReference type="Proteomes" id="UP001279410">
    <property type="component" value="Unassembled WGS sequence"/>
</dbReference>
<accession>A0AAD3NCL0</accession>
<feature type="transmembrane region" description="Helical" evidence="1">
    <location>
        <begin position="94"/>
        <end position="116"/>
    </location>
</feature>
<name>A0AAD3NCL0_LATJO</name>
<keyword evidence="3" id="KW-1185">Reference proteome</keyword>
<gene>
    <name evidence="2" type="ORF">AKAME5_002090800</name>
</gene>
<evidence type="ECO:0000256" key="1">
    <source>
        <dbReference type="SAM" id="Phobius"/>
    </source>
</evidence>
<evidence type="ECO:0000313" key="2">
    <source>
        <dbReference type="EMBL" id="GLD69594.1"/>
    </source>
</evidence>
<reference evidence="2" key="1">
    <citation type="submission" date="2022-08" db="EMBL/GenBank/DDBJ databases">
        <title>Genome sequencing of akame (Lates japonicus).</title>
        <authorList>
            <person name="Hashiguchi Y."/>
            <person name="Takahashi H."/>
        </authorList>
    </citation>
    <scope>NUCLEOTIDE SEQUENCE</scope>
    <source>
        <strain evidence="2">Kochi</strain>
    </source>
</reference>
<feature type="transmembrane region" description="Helical" evidence="1">
    <location>
        <begin position="21"/>
        <end position="40"/>
    </location>
</feature>
<evidence type="ECO:0000313" key="3">
    <source>
        <dbReference type="Proteomes" id="UP001279410"/>
    </source>
</evidence>
<proteinExistence type="predicted"/>
<dbReference type="AlphaFoldDB" id="A0AAD3NCL0"/>
<dbReference type="EMBL" id="BRZM01000254">
    <property type="protein sequence ID" value="GLD69594.1"/>
    <property type="molecule type" value="Genomic_DNA"/>
</dbReference>